<reference evidence="2" key="1">
    <citation type="submission" date="2021-04" db="EMBL/GenBank/DDBJ databases">
        <authorList>
            <person name="Pira H."/>
            <person name="Risdian C."/>
            <person name="Wink J."/>
        </authorList>
    </citation>
    <scope>NUCLEOTIDE SEQUENCE</scope>
    <source>
        <strain evidence="2">WHY3</strain>
    </source>
</reference>
<keyword evidence="2" id="KW-0378">Hydrolase</keyword>
<dbReference type="Proteomes" id="UP001138894">
    <property type="component" value="Unassembled WGS sequence"/>
</dbReference>
<dbReference type="GO" id="GO:0006508">
    <property type="term" value="P:proteolysis"/>
    <property type="evidence" value="ECO:0007669"/>
    <property type="project" value="UniProtKB-KW"/>
</dbReference>
<accession>A0A9X1FC08</accession>
<sequence length="437" mass="49803">MAQDSFFLKADVSDKIDFELASNLIIIPVEINGVTLSFVLDSGVSKPILFNLEERDSLDLKSTRSFYLHGLGGNGRIKALKSSHNRFKIGNVIGVNKDLYVVFDKSINFTPRLGVLVHGIIGYDIFKDFVVEINYMSKYIRLHRPHTFKPKSSKKWKTIPINIHRKKPYLNAEITINKDKKPVKLLLDTGSSDAIWLFENKREGLMPKKDLFFEDYLGQGLSGSVYGNRSKADKFTIGDFSLSDVNVAFPDSSYVHAARAYKERSGSLGSNILKRFNVFFDYRNKKLHLKKNRFFKEPFTYNNSGIVLEHHGTMFVREQISMSQDNNKKMSSDFSAVKIDFSIEHIMVLKPVYKIVELRTSSNAYASGLKVGDILISINGSPAYDYKLPELNEIFHGKTGKSIKLKIERNGKDMTFKFKLDNAFKKMSAHIERSSLD</sequence>
<organism evidence="2 3">
    <name type="scientific">Winogradskyella luteola</name>
    <dbReference type="NCBI Taxonomy" id="2828330"/>
    <lineage>
        <taxon>Bacteria</taxon>
        <taxon>Pseudomonadati</taxon>
        <taxon>Bacteroidota</taxon>
        <taxon>Flavobacteriia</taxon>
        <taxon>Flavobacteriales</taxon>
        <taxon>Flavobacteriaceae</taxon>
        <taxon>Winogradskyella</taxon>
    </lineage>
</organism>
<proteinExistence type="predicted"/>
<dbReference type="AlphaFoldDB" id="A0A9X1FC08"/>
<dbReference type="GO" id="GO:0008233">
    <property type="term" value="F:peptidase activity"/>
    <property type="evidence" value="ECO:0007669"/>
    <property type="project" value="UniProtKB-KW"/>
</dbReference>
<dbReference type="InterPro" id="IPR041489">
    <property type="entry name" value="PDZ_6"/>
</dbReference>
<comment type="caution">
    <text evidence="2">The sequence shown here is derived from an EMBL/GenBank/DDBJ whole genome shotgun (WGS) entry which is preliminary data.</text>
</comment>
<feature type="domain" description="PDZ" evidence="1">
    <location>
        <begin position="360"/>
        <end position="409"/>
    </location>
</feature>
<keyword evidence="2" id="KW-0645">Protease</keyword>
<dbReference type="EMBL" id="JAGSPD010000010">
    <property type="protein sequence ID" value="MBV7269975.1"/>
    <property type="molecule type" value="Genomic_DNA"/>
</dbReference>
<dbReference type="RefSeq" id="WP_218546901.1">
    <property type="nucleotide sequence ID" value="NZ_JAGSPD010000010.1"/>
</dbReference>
<evidence type="ECO:0000313" key="3">
    <source>
        <dbReference type="Proteomes" id="UP001138894"/>
    </source>
</evidence>
<gene>
    <name evidence="2" type="ORF">KCG49_12320</name>
</gene>
<keyword evidence="3" id="KW-1185">Reference proteome</keyword>
<dbReference type="Pfam" id="PF17820">
    <property type="entry name" value="PDZ_6"/>
    <property type="match status" value="1"/>
</dbReference>
<evidence type="ECO:0000313" key="2">
    <source>
        <dbReference type="EMBL" id="MBV7269975.1"/>
    </source>
</evidence>
<name>A0A9X1FC08_9FLAO</name>
<evidence type="ECO:0000259" key="1">
    <source>
        <dbReference type="Pfam" id="PF17820"/>
    </source>
</evidence>
<protein>
    <submittedName>
        <fullName evidence="2">Aspartyl protease family protein</fullName>
    </submittedName>
</protein>
<dbReference type="Pfam" id="PF13650">
    <property type="entry name" value="Asp_protease_2"/>
    <property type="match status" value="2"/>
</dbReference>